<dbReference type="Proteomes" id="UP000694892">
    <property type="component" value="Chromosome 2S"/>
</dbReference>
<evidence type="ECO:0000313" key="3">
    <source>
        <dbReference type="Proteomes" id="UP000694892"/>
    </source>
</evidence>
<evidence type="ECO:0000313" key="2">
    <source>
        <dbReference type="EMBL" id="OCT92959.1"/>
    </source>
</evidence>
<reference evidence="3" key="1">
    <citation type="journal article" date="2016" name="Nature">
        <title>Genome evolution in the allotetraploid frog Xenopus laevis.</title>
        <authorList>
            <person name="Session A.M."/>
            <person name="Uno Y."/>
            <person name="Kwon T."/>
            <person name="Chapman J.A."/>
            <person name="Toyoda A."/>
            <person name="Takahashi S."/>
            <person name="Fukui A."/>
            <person name="Hikosaka A."/>
            <person name="Suzuki A."/>
            <person name="Kondo M."/>
            <person name="van Heeringen S.J."/>
            <person name="Quigley I."/>
            <person name="Heinz S."/>
            <person name="Ogino H."/>
            <person name="Ochi H."/>
            <person name="Hellsten U."/>
            <person name="Lyons J.B."/>
            <person name="Simakov O."/>
            <person name="Putnam N."/>
            <person name="Stites J."/>
            <person name="Kuroki Y."/>
            <person name="Tanaka T."/>
            <person name="Michiue T."/>
            <person name="Watanabe M."/>
            <person name="Bogdanovic O."/>
            <person name="Lister R."/>
            <person name="Georgiou G."/>
            <person name="Paranjpe S.S."/>
            <person name="van Kruijsbergen I."/>
            <person name="Shu S."/>
            <person name="Carlson J."/>
            <person name="Kinoshita T."/>
            <person name="Ohta Y."/>
            <person name="Mawaribuchi S."/>
            <person name="Jenkins J."/>
            <person name="Grimwood J."/>
            <person name="Schmutz J."/>
            <person name="Mitros T."/>
            <person name="Mozaffari S.V."/>
            <person name="Suzuki Y."/>
            <person name="Haramoto Y."/>
            <person name="Yamamoto T.S."/>
            <person name="Takagi C."/>
            <person name="Heald R."/>
            <person name="Miller K."/>
            <person name="Haudenschild C."/>
            <person name="Kitzman J."/>
            <person name="Nakayama T."/>
            <person name="Izutsu Y."/>
            <person name="Robert J."/>
            <person name="Fortriede J."/>
            <person name="Burns K."/>
            <person name="Lotay V."/>
            <person name="Karimi K."/>
            <person name="Yasuoka Y."/>
            <person name="Dichmann D.S."/>
            <person name="Flajnik M.F."/>
            <person name="Houston D.W."/>
            <person name="Shendure J."/>
            <person name="DuPasquier L."/>
            <person name="Vize P.D."/>
            <person name="Zorn A.M."/>
            <person name="Ito M."/>
            <person name="Marcotte E.M."/>
            <person name="Wallingford J.B."/>
            <person name="Ito Y."/>
            <person name="Asashima M."/>
            <person name="Ueno N."/>
            <person name="Matsuda Y."/>
            <person name="Veenstra G.J."/>
            <person name="Fujiyama A."/>
            <person name="Harland R.M."/>
            <person name="Taira M."/>
            <person name="Rokhsar D.S."/>
        </authorList>
    </citation>
    <scope>NUCLEOTIDE SEQUENCE [LARGE SCALE GENOMIC DNA]</scope>
    <source>
        <strain evidence="3">J</strain>
    </source>
</reference>
<protein>
    <submittedName>
        <fullName evidence="1">Uncharacterized protein</fullName>
    </submittedName>
</protein>
<sequence>MRLQKETLRGKNRRIILANKRQENQQKYTPHNSRNSMKKGLDLWNTLSNVLLFYAHVCHMPVPQRLFQNKCLFVHKAKYVKIGK</sequence>
<reference evidence="1" key="2">
    <citation type="submission" date="2016-05" db="EMBL/GenBank/DDBJ databases">
        <title>WGS assembly of Xenopus laevis.</title>
        <authorList>
            <person name="Session A."/>
            <person name="Uno Y."/>
            <person name="Kwon T."/>
            <person name="Chapman J."/>
            <person name="Toyoda A."/>
            <person name="Takahashi S."/>
            <person name="Fukui A."/>
            <person name="Hikosaka A."/>
            <person name="Putnam N."/>
            <person name="Stites J."/>
            <person name="Van Heeringen S."/>
            <person name="Quigley I."/>
            <person name="Heinz S."/>
            <person name="Hellsten U."/>
            <person name="Lyons J."/>
            <person name="Suzuki A."/>
            <person name="Kondo M."/>
            <person name="Ogino H."/>
            <person name="Ochi H."/>
            <person name="Bogdanovic O."/>
            <person name="Lister R."/>
            <person name="Georgiou G."/>
            <person name="Paranjpe S."/>
            <person name="Van Kruijsbergen I."/>
            <person name="Mozaffari S."/>
            <person name="Shu S."/>
            <person name="Schmutz J."/>
            <person name="Jenkins J."/>
            <person name="Grimwood J."/>
            <person name="Carlson J."/>
            <person name="Mitros T."/>
            <person name="Simakov O."/>
            <person name="Heald R."/>
            <person name="Miller K."/>
            <person name="Haudenschild C."/>
            <person name="Kuroki Y."/>
            <person name="Tanaka T."/>
            <person name="Michiue T."/>
            <person name="Watanabe M."/>
            <person name="Kinoshita T."/>
            <person name="Ohta Y."/>
            <person name="Mawaribuchi S."/>
            <person name="Suzuki Y."/>
            <person name="Haramoto Y."/>
            <person name="Yamamoto T."/>
            <person name="Takagi C."/>
            <person name="Kitzman J."/>
            <person name="Shendure J."/>
            <person name="Nakayama T."/>
            <person name="Izutsu Y."/>
            <person name="Robert J."/>
            <person name="Dichmann D."/>
            <person name="Flajnik M."/>
            <person name="Houston D."/>
            <person name="Marcotte E."/>
            <person name="Wallingford J."/>
            <person name="Ito Y."/>
            <person name="Asashima M."/>
            <person name="Ueno N."/>
            <person name="Matsuda Y."/>
            <person name="Jan Veenstra G."/>
            <person name="Fujiyama A."/>
            <person name="Harland R."/>
            <person name="Taira M."/>
            <person name="Rokhsar D.S."/>
        </authorList>
    </citation>
    <scope>NUCLEOTIDE SEQUENCE</scope>
    <source>
        <strain evidence="1">J</strain>
        <tissue evidence="1">Blood</tissue>
    </source>
</reference>
<dbReference type="AlphaFoldDB" id="A0A974BPZ2"/>
<proteinExistence type="predicted"/>
<gene>
    <name evidence="1" type="ORF">XELAEV_18002779mg</name>
    <name evidence="2" type="ORF">XELAEV_18016026mg</name>
</gene>
<dbReference type="EMBL" id="CM004469">
    <property type="protein sequence ID" value="OCT92959.1"/>
    <property type="molecule type" value="Genomic_DNA"/>
</dbReference>
<accession>A0A974BPZ2</accession>
<organism evidence="1">
    <name type="scientific">Xenopus laevis</name>
    <name type="common">African clawed frog</name>
    <dbReference type="NCBI Taxonomy" id="8355"/>
    <lineage>
        <taxon>Eukaryota</taxon>
        <taxon>Metazoa</taxon>
        <taxon>Chordata</taxon>
        <taxon>Craniata</taxon>
        <taxon>Vertebrata</taxon>
        <taxon>Euteleostomi</taxon>
        <taxon>Amphibia</taxon>
        <taxon>Batrachia</taxon>
        <taxon>Anura</taxon>
        <taxon>Pipoidea</taxon>
        <taxon>Pipidae</taxon>
        <taxon>Xenopodinae</taxon>
        <taxon>Xenopus</taxon>
        <taxon>Xenopus</taxon>
    </lineage>
</organism>
<evidence type="ECO:0000313" key="1">
    <source>
        <dbReference type="EMBL" id="OCT55861.1"/>
    </source>
</evidence>
<name>A0A974BPZ2_XENLA</name>
<dbReference type="EMBL" id="KV470524">
    <property type="protein sequence ID" value="OCT55861.1"/>
    <property type="molecule type" value="Genomic_DNA"/>
</dbReference>